<evidence type="ECO:0000256" key="5">
    <source>
        <dbReference type="ARBA" id="ARBA00023136"/>
    </source>
</evidence>
<dbReference type="AlphaFoldDB" id="A0AAD2CEM9"/>
<keyword evidence="3 6" id="KW-0812">Transmembrane</keyword>
<dbReference type="PANTHER" id="PTHR48140:SF1">
    <property type="entry name" value="FATTY ACID DESATURASE 4, CHLOROPLASTIC-RELATED"/>
    <property type="match status" value="1"/>
</dbReference>
<organism evidence="8 9">
    <name type="scientific">Cylindrotheca closterium</name>
    <dbReference type="NCBI Taxonomy" id="2856"/>
    <lineage>
        <taxon>Eukaryota</taxon>
        <taxon>Sar</taxon>
        <taxon>Stramenopiles</taxon>
        <taxon>Ochrophyta</taxon>
        <taxon>Bacillariophyta</taxon>
        <taxon>Bacillariophyceae</taxon>
        <taxon>Bacillariophycidae</taxon>
        <taxon>Bacillariales</taxon>
        <taxon>Bacillariaceae</taxon>
        <taxon>Cylindrotheca</taxon>
    </lineage>
</organism>
<keyword evidence="9" id="KW-1185">Reference proteome</keyword>
<dbReference type="PANTHER" id="PTHR48140">
    <property type="entry name" value="FATTY ACID DESATURASE 4, CHLOROPLASTIC-RELATED"/>
    <property type="match status" value="1"/>
</dbReference>
<dbReference type="Pfam" id="PF10520">
    <property type="entry name" value="Lipid_desat"/>
    <property type="match status" value="1"/>
</dbReference>
<dbReference type="EMBL" id="CAKOGP040000217">
    <property type="protein sequence ID" value="CAJ1932258.1"/>
    <property type="molecule type" value="Genomic_DNA"/>
</dbReference>
<comment type="similarity">
    <text evidence="2">Belongs to the fatty acid desaturase CarF family.</text>
</comment>
<evidence type="ECO:0000256" key="2">
    <source>
        <dbReference type="ARBA" id="ARBA00007620"/>
    </source>
</evidence>
<dbReference type="InterPro" id="IPR019547">
    <property type="entry name" value="Lipid_desat"/>
</dbReference>
<gene>
    <name evidence="8" type="ORF">CYCCA115_LOCUS2761</name>
</gene>
<dbReference type="InterPro" id="IPR052864">
    <property type="entry name" value="Chloroplast_FAD_CarF"/>
</dbReference>
<dbReference type="GO" id="GO:0016020">
    <property type="term" value="C:membrane"/>
    <property type="evidence" value="ECO:0007669"/>
    <property type="project" value="UniProtKB-SubCell"/>
</dbReference>
<evidence type="ECO:0000256" key="3">
    <source>
        <dbReference type="ARBA" id="ARBA00022692"/>
    </source>
</evidence>
<feature type="domain" description="Lipid desaturase" evidence="7">
    <location>
        <begin position="120"/>
        <end position="288"/>
    </location>
</feature>
<keyword evidence="4 6" id="KW-1133">Transmembrane helix</keyword>
<evidence type="ECO:0000313" key="9">
    <source>
        <dbReference type="Proteomes" id="UP001295423"/>
    </source>
</evidence>
<evidence type="ECO:0000256" key="4">
    <source>
        <dbReference type="ARBA" id="ARBA00022989"/>
    </source>
</evidence>
<evidence type="ECO:0000313" key="8">
    <source>
        <dbReference type="EMBL" id="CAJ1932258.1"/>
    </source>
</evidence>
<proteinExistence type="inferred from homology"/>
<evidence type="ECO:0000256" key="1">
    <source>
        <dbReference type="ARBA" id="ARBA00004141"/>
    </source>
</evidence>
<keyword evidence="5 6" id="KW-0472">Membrane</keyword>
<evidence type="ECO:0000259" key="7">
    <source>
        <dbReference type="Pfam" id="PF10520"/>
    </source>
</evidence>
<accession>A0AAD2CEM9</accession>
<protein>
    <recommendedName>
        <fullName evidence="7">Lipid desaturase domain-containing protein</fullName>
    </recommendedName>
</protein>
<comment type="subcellular location">
    <subcellularLocation>
        <location evidence="1">Membrane</location>
        <topology evidence="1">Multi-pass membrane protein</topology>
    </subcellularLocation>
</comment>
<evidence type="ECO:0000256" key="6">
    <source>
        <dbReference type="SAM" id="Phobius"/>
    </source>
</evidence>
<sequence>MSTLPHSSSYDVNSEMEDVTSGITSFDANELESRRRNFLDDGFVFGLEGSGLERPKGKVAQVVVEGDNLETEQWQVLFVCLTFLAHAAFASGAFTEILQRNSGNFAVSLVECSALLVSSWVLADLGSGILHWSVDNYGNGRTPIMGGVIAAFQGHHSAPWTITDRGFCNNVYKLCIPFGAGTVGLVSLLSGPFVTFFIVCFCIMEILSQEFHKWSHMTKSECPNIVNGLQTCGLLIARQPHAQHHMAPYDGNYCIISGLWNQLLDDSGFFRRLEHIIYNVNGIESNAWKLDEELKQRTLQGKYNLSH</sequence>
<reference evidence="8" key="1">
    <citation type="submission" date="2023-08" db="EMBL/GenBank/DDBJ databases">
        <authorList>
            <person name="Audoor S."/>
            <person name="Bilcke G."/>
        </authorList>
    </citation>
    <scope>NUCLEOTIDE SEQUENCE</scope>
</reference>
<name>A0AAD2CEM9_9STRA</name>
<comment type="caution">
    <text evidence="8">The sequence shown here is derived from an EMBL/GenBank/DDBJ whole genome shotgun (WGS) entry which is preliminary data.</text>
</comment>
<dbReference type="Proteomes" id="UP001295423">
    <property type="component" value="Unassembled WGS sequence"/>
</dbReference>
<feature type="transmembrane region" description="Helical" evidence="6">
    <location>
        <begin position="183"/>
        <end position="207"/>
    </location>
</feature>